<evidence type="ECO:0000313" key="1">
    <source>
        <dbReference type="EMBL" id="CAG6748488.1"/>
    </source>
</evidence>
<dbReference type="AlphaFoldDB" id="A0A8D8ZIQ2"/>
<sequence length="104" mass="12674">MYRRKEKKNHIFIFLKGKKFKSLICSFSWINNKLLKQYKICRKKERIFLKIIIKKIKTKQTKKNYVQNITESLELGSKLSCSEEKIFTKRQFIVVHYQHAFEAK</sequence>
<reference evidence="1" key="1">
    <citation type="submission" date="2021-05" db="EMBL/GenBank/DDBJ databases">
        <authorList>
            <person name="Alioto T."/>
            <person name="Alioto T."/>
            <person name="Gomez Garrido J."/>
        </authorList>
    </citation>
    <scope>NUCLEOTIDE SEQUENCE</scope>
</reference>
<dbReference type="EMBL" id="HBUF01519359">
    <property type="protein sequence ID" value="CAG6748488.1"/>
    <property type="molecule type" value="Transcribed_RNA"/>
</dbReference>
<name>A0A8D8ZIQ2_9HEMI</name>
<accession>A0A8D8ZIQ2</accession>
<proteinExistence type="predicted"/>
<protein>
    <submittedName>
        <fullName evidence="1">Uncharacterized protein</fullName>
    </submittedName>
</protein>
<organism evidence="1">
    <name type="scientific">Cacopsylla melanoneura</name>
    <dbReference type="NCBI Taxonomy" id="428564"/>
    <lineage>
        <taxon>Eukaryota</taxon>
        <taxon>Metazoa</taxon>
        <taxon>Ecdysozoa</taxon>
        <taxon>Arthropoda</taxon>
        <taxon>Hexapoda</taxon>
        <taxon>Insecta</taxon>
        <taxon>Pterygota</taxon>
        <taxon>Neoptera</taxon>
        <taxon>Paraneoptera</taxon>
        <taxon>Hemiptera</taxon>
        <taxon>Sternorrhyncha</taxon>
        <taxon>Psylloidea</taxon>
        <taxon>Psyllidae</taxon>
        <taxon>Psyllinae</taxon>
        <taxon>Cacopsylla</taxon>
    </lineage>
</organism>